<dbReference type="Proteomes" id="UP000823399">
    <property type="component" value="Unassembled WGS sequence"/>
</dbReference>
<dbReference type="AlphaFoldDB" id="A0A9P7ERE0"/>
<name>A0A9P7ERE0_9AGAM</name>
<keyword evidence="2" id="KW-1185">Reference proteome</keyword>
<dbReference type="EMBL" id="JABBWM010000239">
    <property type="protein sequence ID" value="KAG2084029.1"/>
    <property type="molecule type" value="Genomic_DNA"/>
</dbReference>
<accession>A0A9P7ERE0</accession>
<organism evidence="1 2">
    <name type="scientific">Suillus discolor</name>
    <dbReference type="NCBI Taxonomy" id="1912936"/>
    <lineage>
        <taxon>Eukaryota</taxon>
        <taxon>Fungi</taxon>
        <taxon>Dikarya</taxon>
        <taxon>Basidiomycota</taxon>
        <taxon>Agaricomycotina</taxon>
        <taxon>Agaricomycetes</taxon>
        <taxon>Agaricomycetidae</taxon>
        <taxon>Boletales</taxon>
        <taxon>Suillineae</taxon>
        <taxon>Suillaceae</taxon>
        <taxon>Suillus</taxon>
    </lineage>
</organism>
<comment type="caution">
    <text evidence="1">The sequence shown here is derived from an EMBL/GenBank/DDBJ whole genome shotgun (WGS) entry which is preliminary data.</text>
</comment>
<evidence type="ECO:0000313" key="2">
    <source>
        <dbReference type="Proteomes" id="UP000823399"/>
    </source>
</evidence>
<dbReference type="OrthoDB" id="3260017at2759"/>
<feature type="non-terminal residue" evidence="1">
    <location>
        <position position="87"/>
    </location>
</feature>
<reference evidence="1" key="1">
    <citation type="journal article" date="2020" name="New Phytol.">
        <title>Comparative genomics reveals dynamic genome evolution in host specialist ectomycorrhizal fungi.</title>
        <authorList>
            <person name="Lofgren L.A."/>
            <person name="Nguyen N.H."/>
            <person name="Vilgalys R."/>
            <person name="Ruytinx J."/>
            <person name="Liao H.L."/>
            <person name="Branco S."/>
            <person name="Kuo A."/>
            <person name="LaButti K."/>
            <person name="Lipzen A."/>
            <person name="Andreopoulos W."/>
            <person name="Pangilinan J."/>
            <person name="Riley R."/>
            <person name="Hundley H."/>
            <person name="Na H."/>
            <person name="Barry K."/>
            <person name="Grigoriev I.V."/>
            <person name="Stajich J.E."/>
            <person name="Kennedy P.G."/>
        </authorList>
    </citation>
    <scope>NUCLEOTIDE SEQUENCE</scope>
    <source>
        <strain evidence="1">FC423</strain>
    </source>
</reference>
<protein>
    <submittedName>
        <fullName evidence="1">Uncharacterized protein</fullName>
    </submittedName>
</protein>
<gene>
    <name evidence="1" type="ORF">F5147DRAFT_557548</name>
</gene>
<proteinExistence type="predicted"/>
<sequence>SSLKMSQDACTLNADGSLKDAFDIIFYNDSDNNAPLPQAPSSAQSTAKDAYSILLQAGCTPALVAAGSQCSTCTSKPSAHIRDADNA</sequence>
<dbReference type="GeneID" id="64692789"/>
<feature type="non-terminal residue" evidence="1">
    <location>
        <position position="1"/>
    </location>
</feature>
<evidence type="ECO:0000313" key="1">
    <source>
        <dbReference type="EMBL" id="KAG2084029.1"/>
    </source>
</evidence>
<dbReference type="RefSeq" id="XP_041284448.1">
    <property type="nucleotide sequence ID" value="XM_041430530.1"/>
</dbReference>